<evidence type="ECO:0000313" key="10">
    <source>
        <dbReference type="Proteomes" id="UP000796761"/>
    </source>
</evidence>
<keyword evidence="2" id="KW-0548">Nucleotidyltransferase</keyword>
<evidence type="ECO:0000256" key="2">
    <source>
        <dbReference type="ARBA" id="ARBA00022695"/>
    </source>
</evidence>
<dbReference type="CDD" id="cd09273">
    <property type="entry name" value="RNase_HI_RT_Bel"/>
    <property type="match status" value="1"/>
</dbReference>
<evidence type="ECO:0000313" key="9">
    <source>
        <dbReference type="EMBL" id="TRZ06975.1"/>
    </source>
</evidence>
<comment type="caution">
    <text evidence="9">The sequence shown here is derived from an EMBL/GenBank/DDBJ whole genome shotgun (WGS) entry which is preliminary data.</text>
</comment>
<keyword evidence="10" id="KW-1185">Reference proteome</keyword>
<organism evidence="9 10">
    <name type="scientific">Zosterops borbonicus</name>
    <dbReference type="NCBI Taxonomy" id="364589"/>
    <lineage>
        <taxon>Eukaryota</taxon>
        <taxon>Metazoa</taxon>
        <taxon>Chordata</taxon>
        <taxon>Craniata</taxon>
        <taxon>Vertebrata</taxon>
        <taxon>Euteleostomi</taxon>
        <taxon>Archelosauria</taxon>
        <taxon>Archosauria</taxon>
        <taxon>Dinosauria</taxon>
        <taxon>Saurischia</taxon>
        <taxon>Theropoda</taxon>
        <taxon>Coelurosauria</taxon>
        <taxon>Aves</taxon>
        <taxon>Neognathae</taxon>
        <taxon>Neoaves</taxon>
        <taxon>Telluraves</taxon>
        <taxon>Australaves</taxon>
        <taxon>Passeriformes</taxon>
        <taxon>Sylvioidea</taxon>
        <taxon>Zosteropidae</taxon>
        <taxon>Zosterops</taxon>
    </lineage>
</organism>
<dbReference type="Pfam" id="PF18697">
    <property type="entry name" value="MLVIN_C"/>
    <property type="match status" value="1"/>
</dbReference>
<dbReference type="GO" id="GO:0003676">
    <property type="term" value="F:nucleic acid binding"/>
    <property type="evidence" value="ECO:0007669"/>
    <property type="project" value="InterPro"/>
</dbReference>
<dbReference type="OrthoDB" id="9950135at2759"/>
<dbReference type="PANTHER" id="PTHR41694:SF5">
    <property type="entry name" value="RIBONUCLEASE H"/>
    <property type="match status" value="1"/>
</dbReference>
<dbReference type="PROSITE" id="PS50879">
    <property type="entry name" value="RNASE_H_1"/>
    <property type="match status" value="1"/>
</dbReference>
<dbReference type="Gene3D" id="3.30.420.10">
    <property type="entry name" value="Ribonuclease H-like superfamily/Ribonuclease H"/>
    <property type="match status" value="2"/>
</dbReference>
<dbReference type="PROSITE" id="PS50994">
    <property type="entry name" value="INTEGRASE"/>
    <property type="match status" value="1"/>
</dbReference>
<dbReference type="InterPro" id="IPR040643">
    <property type="entry name" value="MLVIN_C"/>
</dbReference>
<dbReference type="InterPro" id="IPR001584">
    <property type="entry name" value="Integrase_cat-core"/>
</dbReference>
<keyword evidence="6" id="KW-0695">RNA-directed DNA polymerase</keyword>
<feature type="domain" description="RNase H type-1" evidence="7">
    <location>
        <begin position="90"/>
        <end position="236"/>
    </location>
</feature>
<dbReference type="Gene3D" id="2.30.30.850">
    <property type="match status" value="1"/>
</dbReference>
<sequence>MGRHIDVYVLHMVTTVLEQKGGYWLSLSQILKFQVNLTEQENVALKTINLLNPTLFLGTTAEEGLLEHDGVEVIEDTYEARADMKDVPLEQSEWELFTDGSSFMENRIRYAGYAVTTIDTVVEAKALPPNTSAQGAELVALTRALELSEGKTVNIWTDSKYAFGVLHVHRALWKERGLLSSQGTYIKHQDAVLQLINAVQKPEQVVIMHCKTHQSGNSKICEGNRKADWTALQVAREEQKPMTLITSKLNVSQFNLPPKPKYTVDDRLAHLLKAQKNTEGWFGVLLGISSDRGPHFEAIVVQEVSRLLGISWDLHTLWRPQSSGQVERMNQRLKGQISKICQEAKLQWPQALPIAFMRIRIKSRSGMSVSPYETLYGKPYESPDPNPNVHVTGKQDVYNYVLSLGKTLAQLRSVLLWNRLLTLENPVHDIEPGDEVYIRTRKEEPLKEKWTGPHQVLLTTFTAVKVAGVEPCIHYTRVKKVLHGVQSWAVQAVGPTKLRIKHL</sequence>
<dbReference type="PANTHER" id="PTHR41694">
    <property type="entry name" value="ENDOGENOUS RETROVIRUS GROUP K MEMBER POL PROTEIN"/>
    <property type="match status" value="1"/>
</dbReference>
<dbReference type="InterPro" id="IPR002156">
    <property type="entry name" value="RNaseH_domain"/>
</dbReference>
<protein>
    <submittedName>
        <fullName evidence="9">Uncharacterized protein</fullName>
    </submittedName>
</protein>
<gene>
    <name evidence="9" type="ORF">HGM15179_020134</name>
</gene>
<dbReference type="SUPFAM" id="SSF53098">
    <property type="entry name" value="Ribonuclease H-like"/>
    <property type="match status" value="2"/>
</dbReference>
<dbReference type="Proteomes" id="UP000796761">
    <property type="component" value="Unassembled WGS sequence"/>
</dbReference>
<dbReference type="GO" id="GO:0004523">
    <property type="term" value="F:RNA-DNA hybrid ribonuclease activity"/>
    <property type="evidence" value="ECO:0007669"/>
    <property type="project" value="InterPro"/>
</dbReference>
<accession>A0A8K1D6V7</accession>
<dbReference type="GO" id="GO:0015074">
    <property type="term" value="P:DNA integration"/>
    <property type="evidence" value="ECO:0007669"/>
    <property type="project" value="InterPro"/>
</dbReference>
<keyword evidence="3" id="KW-0540">Nuclease</keyword>
<dbReference type="InterPro" id="IPR012337">
    <property type="entry name" value="RNaseH-like_sf"/>
</dbReference>
<dbReference type="EMBL" id="SWJQ01002055">
    <property type="protein sequence ID" value="TRZ06975.1"/>
    <property type="molecule type" value="Genomic_DNA"/>
</dbReference>
<dbReference type="AlphaFoldDB" id="A0A8K1D6V7"/>
<name>A0A8K1D6V7_9PASS</name>
<reference evidence="9" key="1">
    <citation type="submission" date="2019-04" db="EMBL/GenBank/DDBJ databases">
        <title>Genome assembly of Zosterops borbonicus 15179.</title>
        <authorList>
            <person name="Leroy T."/>
            <person name="Anselmetti Y."/>
            <person name="Tilak M.-K."/>
            <person name="Nabholz B."/>
        </authorList>
    </citation>
    <scope>NUCLEOTIDE SEQUENCE</scope>
    <source>
        <strain evidence="9">HGM_15179</strain>
        <tissue evidence="9">Muscle</tissue>
    </source>
</reference>
<dbReference type="Pfam" id="PF00075">
    <property type="entry name" value="RNase_H"/>
    <property type="match status" value="1"/>
</dbReference>
<keyword evidence="1" id="KW-0808">Transferase</keyword>
<proteinExistence type="predicted"/>
<feature type="domain" description="Integrase catalytic" evidence="8">
    <location>
        <begin position="215"/>
        <end position="379"/>
    </location>
</feature>
<dbReference type="InterPro" id="IPR036397">
    <property type="entry name" value="RNaseH_sf"/>
</dbReference>
<evidence type="ECO:0000259" key="7">
    <source>
        <dbReference type="PROSITE" id="PS50879"/>
    </source>
</evidence>
<evidence type="ECO:0000256" key="4">
    <source>
        <dbReference type="ARBA" id="ARBA00022759"/>
    </source>
</evidence>
<evidence type="ECO:0000256" key="6">
    <source>
        <dbReference type="ARBA" id="ARBA00022918"/>
    </source>
</evidence>
<evidence type="ECO:0000256" key="3">
    <source>
        <dbReference type="ARBA" id="ARBA00022722"/>
    </source>
</evidence>
<evidence type="ECO:0000256" key="1">
    <source>
        <dbReference type="ARBA" id="ARBA00022679"/>
    </source>
</evidence>
<dbReference type="GO" id="GO:0003964">
    <property type="term" value="F:RNA-directed DNA polymerase activity"/>
    <property type="evidence" value="ECO:0007669"/>
    <property type="project" value="UniProtKB-KW"/>
</dbReference>
<evidence type="ECO:0000256" key="5">
    <source>
        <dbReference type="ARBA" id="ARBA00022801"/>
    </source>
</evidence>
<evidence type="ECO:0000259" key="8">
    <source>
        <dbReference type="PROSITE" id="PS50994"/>
    </source>
</evidence>
<keyword evidence="5" id="KW-0378">Hydrolase</keyword>
<keyword evidence="4" id="KW-0255">Endonuclease</keyword>